<keyword evidence="11 12" id="KW-0407">Ion channel</keyword>
<evidence type="ECO:0000256" key="1">
    <source>
        <dbReference type="ARBA" id="ARBA00004141"/>
    </source>
</evidence>
<proteinExistence type="inferred from homology"/>
<evidence type="ECO:0000256" key="12">
    <source>
        <dbReference type="RuleBase" id="RU000679"/>
    </source>
</evidence>
<dbReference type="PROSITE" id="PS01206">
    <property type="entry name" value="ASC"/>
    <property type="match status" value="1"/>
</dbReference>
<evidence type="ECO:0000256" key="13">
    <source>
        <dbReference type="SAM" id="Phobius"/>
    </source>
</evidence>
<dbReference type="EMBL" id="JALNTZ010000007">
    <property type="protein sequence ID" value="KAJ3646105.1"/>
    <property type="molecule type" value="Genomic_DNA"/>
</dbReference>
<feature type="transmembrane region" description="Helical" evidence="13">
    <location>
        <begin position="501"/>
        <end position="527"/>
    </location>
</feature>
<evidence type="ECO:0000256" key="4">
    <source>
        <dbReference type="ARBA" id="ARBA00022461"/>
    </source>
</evidence>
<dbReference type="Proteomes" id="UP001168821">
    <property type="component" value="Unassembled WGS sequence"/>
</dbReference>
<gene>
    <name evidence="14" type="ORF">Zmor_023712</name>
</gene>
<organism evidence="14 15">
    <name type="scientific">Zophobas morio</name>
    <dbReference type="NCBI Taxonomy" id="2755281"/>
    <lineage>
        <taxon>Eukaryota</taxon>
        <taxon>Metazoa</taxon>
        <taxon>Ecdysozoa</taxon>
        <taxon>Arthropoda</taxon>
        <taxon>Hexapoda</taxon>
        <taxon>Insecta</taxon>
        <taxon>Pterygota</taxon>
        <taxon>Neoptera</taxon>
        <taxon>Endopterygota</taxon>
        <taxon>Coleoptera</taxon>
        <taxon>Polyphaga</taxon>
        <taxon>Cucujiformia</taxon>
        <taxon>Tenebrionidae</taxon>
        <taxon>Zophobas</taxon>
    </lineage>
</organism>
<evidence type="ECO:0000256" key="7">
    <source>
        <dbReference type="ARBA" id="ARBA00023053"/>
    </source>
</evidence>
<comment type="subcellular location">
    <subcellularLocation>
        <location evidence="1">Membrane</location>
        <topology evidence="1">Multi-pass membrane protein</topology>
    </subcellularLocation>
</comment>
<keyword evidence="5 12" id="KW-0812">Transmembrane</keyword>
<keyword evidence="6 13" id="KW-1133">Transmembrane helix</keyword>
<feature type="transmembrane region" description="Helical" evidence="13">
    <location>
        <begin position="65"/>
        <end position="86"/>
    </location>
</feature>
<evidence type="ECO:0000256" key="9">
    <source>
        <dbReference type="ARBA" id="ARBA00023136"/>
    </source>
</evidence>
<keyword evidence="10 12" id="KW-0739">Sodium transport</keyword>
<dbReference type="Pfam" id="PF00858">
    <property type="entry name" value="ASC"/>
    <property type="match status" value="1"/>
</dbReference>
<evidence type="ECO:0000256" key="5">
    <source>
        <dbReference type="ARBA" id="ARBA00022692"/>
    </source>
</evidence>
<comment type="caution">
    <text evidence="14">The sequence shown here is derived from an EMBL/GenBank/DDBJ whole genome shotgun (WGS) entry which is preliminary data.</text>
</comment>
<evidence type="ECO:0000313" key="15">
    <source>
        <dbReference type="Proteomes" id="UP001168821"/>
    </source>
</evidence>
<dbReference type="PANTHER" id="PTHR11690">
    <property type="entry name" value="AMILORIDE-SENSITIVE SODIUM CHANNEL-RELATED"/>
    <property type="match status" value="1"/>
</dbReference>
<dbReference type="InterPro" id="IPR020903">
    <property type="entry name" value="ENaC_CS"/>
</dbReference>
<dbReference type="AlphaFoldDB" id="A0AA38HXM6"/>
<evidence type="ECO:0000256" key="2">
    <source>
        <dbReference type="ARBA" id="ARBA00007193"/>
    </source>
</evidence>
<accession>A0AA38HXM6</accession>
<dbReference type="Gene3D" id="2.60.470.10">
    <property type="entry name" value="Acid-sensing ion channels like domains"/>
    <property type="match status" value="1"/>
</dbReference>
<name>A0AA38HXM6_9CUCU</name>
<dbReference type="Gene3D" id="1.10.287.770">
    <property type="entry name" value="YojJ-like"/>
    <property type="match status" value="1"/>
</dbReference>
<keyword evidence="3 12" id="KW-0813">Transport</keyword>
<dbReference type="GO" id="GO:0015280">
    <property type="term" value="F:ligand-gated sodium channel activity"/>
    <property type="evidence" value="ECO:0007669"/>
    <property type="project" value="TreeGrafter"/>
</dbReference>
<evidence type="ECO:0000256" key="8">
    <source>
        <dbReference type="ARBA" id="ARBA00023065"/>
    </source>
</evidence>
<keyword evidence="8 12" id="KW-0406">Ion transport</keyword>
<protein>
    <recommendedName>
        <fullName evidence="16">Sodium channel protein Nach</fullName>
    </recommendedName>
</protein>
<evidence type="ECO:0000313" key="14">
    <source>
        <dbReference type="EMBL" id="KAJ3646105.1"/>
    </source>
</evidence>
<dbReference type="InterPro" id="IPR001873">
    <property type="entry name" value="ENaC"/>
</dbReference>
<dbReference type="GO" id="GO:0005886">
    <property type="term" value="C:plasma membrane"/>
    <property type="evidence" value="ECO:0007669"/>
    <property type="project" value="TreeGrafter"/>
</dbReference>
<keyword evidence="7" id="KW-0915">Sodium</keyword>
<evidence type="ECO:0000256" key="6">
    <source>
        <dbReference type="ARBA" id="ARBA00022989"/>
    </source>
</evidence>
<keyword evidence="9 13" id="KW-0472">Membrane</keyword>
<evidence type="ECO:0000256" key="10">
    <source>
        <dbReference type="ARBA" id="ARBA00023201"/>
    </source>
</evidence>
<dbReference type="PRINTS" id="PR01078">
    <property type="entry name" value="AMINACHANNEL"/>
</dbReference>
<comment type="similarity">
    <text evidence="2 12">Belongs to the amiloride-sensitive sodium channel (TC 1.A.6) family.</text>
</comment>
<dbReference type="PANTHER" id="PTHR11690:SF288">
    <property type="entry name" value="AMILORIDE-SENSITIVE NA+ CHANNEL-RELATED"/>
    <property type="match status" value="1"/>
</dbReference>
<evidence type="ECO:0000256" key="3">
    <source>
        <dbReference type="ARBA" id="ARBA00022448"/>
    </source>
</evidence>
<reference evidence="14" key="1">
    <citation type="journal article" date="2023" name="G3 (Bethesda)">
        <title>Whole genome assemblies of Zophobas morio and Tenebrio molitor.</title>
        <authorList>
            <person name="Kaur S."/>
            <person name="Stinson S.A."/>
            <person name="diCenzo G.C."/>
        </authorList>
    </citation>
    <scope>NUCLEOTIDE SEQUENCE</scope>
    <source>
        <strain evidence="14">QUZm001</strain>
    </source>
</reference>
<evidence type="ECO:0000256" key="11">
    <source>
        <dbReference type="ARBA" id="ARBA00023303"/>
    </source>
</evidence>
<keyword evidence="15" id="KW-1185">Reference proteome</keyword>
<evidence type="ECO:0008006" key="16">
    <source>
        <dbReference type="Google" id="ProtNLM"/>
    </source>
</evidence>
<keyword evidence="4 12" id="KW-0894">Sodium channel</keyword>
<sequence length="545" mass="63873">MFEDDFVSVDLSFPAKDTMSEKSSEKKKSPILFEKVVYYFREYCNATSIHGFRYFGESRTVYEKIWWFIVFTICLLMCVFSIISVYRKWDQSPVIVTFATRGKPICDIPFPSITVCSESKVKYSVFDYRNAFLRKKEGEDLTEMEENYLSVLSYMCKEQRGFNYSSLTHANSDNFLDILAEVSPEFSIINCRLRAKSYPCKKLFTPIVTDEGICYTFNMLDRRELFHENVVHHKHFHDINETSEEWSIEDGYRDTADILTYPQRALLAGARYGLKFELKTENEKLDTLCRGSVEGYIILFHTPLRFPRPSQQYIRIPYNRAVSTTITPTQIMTSDAVKNYPAQKRQCYFPREKKLKYFNIYSQSHCEIECLTNFTLLSCQCVLFHMPRENSTRICTATDYYCAQTAEFRIQQIRLYNRIKKRIPESLKQHICHCMPMCSDIEYRVGSSQSVWNWTEEIESGLYAVNDTDNVNYHLSKVRAYFLSGNFIGSERNELYGPTDFLANFGGLLGLFTGFSILSLMEIIYFLSVRLICNIRLYRNWAGQI</sequence>